<keyword evidence="3" id="KW-1185">Reference proteome</keyword>
<sequence length="230" mass="26446">MDTESKKAAYHSPTYTVAGEAMMSFQPIKSIHQHLCAFHVYATDRTRHVEAHHYCNHRSHDFHQCVIYDSDEPSARLIGIEYIVTEKVFKELPQEEKQFWHSHKYEIESGMLQMQTKNVIPASATDLAEQPAMLELQQTYGKTIHTWAFDIYPDLPLGPPNLMMAYTGDGQGPPPEVLKSRDERCGMDTEAKRKLRAGYLPPYEKDDRADDWEKTGKGISFEATRKDIKI</sequence>
<gene>
    <name evidence="2" type="ORF">QCA50_002956</name>
</gene>
<protein>
    <recommendedName>
        <fullName evidence="4">DUF1264-domain-containing protein</fullName>
    </recommendedName>
</protein>
<organism evidence="2 3">
    <name type="scientific">Cerrena zonata</name>
    <dbReference type="NCBI Taxonomy" id="2478898"/>
    <lineage>
        <taxon>Eukaryota</taxon>
        <taxon>Fungi</taxon>
        <taxon>Dikarya</taxon>
        <taxon>Basidiomycota</taxon>
        <taxon>Agaricomycotina</taxon>
        <taxon>Agaricomycetes</taxon>
        <taxon>Polyporales</taxon>
        <taxon>Cerrenaceae</taxon>
        <taxon>Cerrena</taxon>
    </lineage>
</organism>
<evidence type="ECO:0000313" key="3">
    <source>
        <dbReference type="Proteomes" id="UP001385951"/>
    </source>
</evidence>
<accession>A0AAW0GI88</accession>
<evidence type="ECO:0000313" key="2">
    <source>
        <dbReference type="EMBL" id="KAK7693388.1"/>
    </source>
</evidence>
<dbReference type="EMBL" id="JASBNA010000003">
    <property type="protein sequence ID" value="KAK7693388.1"/>
    <property type="molecule type" value="Genomic_DNA"/>
</dbReference>
<evidence type="ECO:0000256" key="1">
    <source>
        <dbReference type="ARBA" id="ARBA00009740"/>
    </source>
</evidence>
<comment type="similarity">
    <text evidence="1">Belongs to the OBAP family.</text>
</comment>
<comment type="caution">
    <text evidence="2">The sequence shown here is derived from an EMBL/GenBank/DDBJ whole genome shotgun (WGS) entry which is preliminary data.</text>
</comment>
<dbReference type="PANTHER" id="PTHR31360">
    <property type="match status" value="1"/>
</dbReference>
<dbReference type="PANTHER" id="PTHR31360:SF0">
    <property type="entry name" value="OIL BODY-ASSOCIATED PROTEIN 1B"/>
    <property type="match status" value="1"/>
</dbReference>
<dbReference type="AlphaFoldDB" id="A0AAW0GI88"/>
<dbReference type="Proteomes" id="UP001385951">
    <property type="component" value="Unassembled WGS sequence"/>
</dbReference>
<proteinExistence type="inferred from homology"/>
<dbReference type="InterPro" id="IPR010686">
    <property type="entry name" value="OBAP-like"/>
</dbReference>
<evidence type="ECO:0008006" key="4">
    <source>
        <dbReference type="Google" id="ProtNLM"/>
    </source>
</evidence>
<reference evidence="2 3" key="1">
    <citation type="submission" date="2022-09" db="EMBL/GenBank/DDBJ databases">
        <authorList>
            <person name="Palmer J.M."/>
        </authorList>
    </citation>
    <scope>NUCLEOTIDE SEQUENCE [LARGE SCALE GENOMIC DNA]</scope>
    <source>
        <strain evidence="2 3">DSM 7382</strain>
    </source>
</reference>
<name>A0AAW0GI88_9APHY</name>
<dbReference type="Pfam" id="PF06884">
    <property type="entry name" value="DUF1264"/>
    <property type="match status" value="1"/>
</dbReference>